<evidence type="ECO:0000259" key="1">
    <source>
        <dbReference type="Pfam" id="PF00148"/>
    </source>
</evidence>
<dbReference type="PANTHER" id="PTHR42956:SF1">
    <property type="entry name" value="NITROGENASE IRON-MOLYBDENUM COFACTOR BIOSYNTHESIS PROTEIN NIFE"/>
    <property type="match status" value="1"/>
</dbReference>
<feature type="domain" description="Nitrogenase/oxidoreductase component 1" evidence="1">
    <location>
        <begin position="33"/>
        <end position="340"/>
    </location>
</feature>
<protein>
    <recommendedName>
        <fullName evidence="1">Nitrogenase/oxidoreductase component 1 domain-containing protein</fullName>
    </recommendedName>
</protein>
<reference evidence="2 3" key="1">
    <citation type="submission" date="2018-08" db="EMBL/GenBank/DDBJ databases">
        <title>A genome reference for cultivated species of the human gut microbiota.</title>
        <authorList>
            <person name="Zou Y."/>
            <person name="Xue W."/>
            <person name="Luo G."/>
        </authorList>
    </citation>
    <scope>NUCLEOTIDE SEQUENCE [LARGE SCALE GENOMIC DNA]</scope>
    <source>
        <strain evidence="2 3">AF14-18</strain>
    </source>
</reference>
<proteinExistence type="predicted"/>
<dbReference type="InterPro" id="IPR049939">
    <property type="entry name" value="NifE-like"/>
</dbReference>
<dbReference type="Proteomes" id="UP000284543">
    <property type="component" value="Unassembled WGS sequence"/>
</dbReference>
<dbReference type="PANTHER" id="PTHR42956">
    <property type="entry name" value="NITROGENASE IRON-MOLYBDENUM COFACTOR BIOSYNTHESIS PROTEIN NIFE"/>
    <property type="match status" value="1"/>
</dbReference>
<dbReference type="GO" id="GO:0016491">
    <property type="term" value="F:oxidoreductase activity"/>
    <property type="evidence" value="ECO:0007669"/>
    <property type="project" value="InterPro"/>
</dbReference>
<name>A0A412ZDH9_9FIRM</name>
<organism evidence="2 3">
    <name type="scientific">Enterocloster bolteae</name>
    <dbReference type="NCBI Taxonomy" id="208479"/>
    <lineage>
        <taxon>Bacteria</taxon>
        <taxon>Bacillati</taxon>
        <taxon>Bacillota</taxon>
        <taxon>Clostridia</taxon>
        <taxon>Lachnospirales</taxon>
        <taxon>Lachnospiraceae</taxon>
        <taxon>Enterocloster</taxon>
    </lineage>
</organism>
<dbReference type="EMBL" id="QRZM01000001">
    <property type="protein sequence ID" value="RGV78280.1"/>
    <property type="molecule type" value="Genomic_DNA"/>
</dbReference>
<dbReference type="RefSeq" id="WP_118017123.1">
    <property type="nucleotide sequence ID" value="NZ_CAUHGS010000017.1"/>
</dbReference>
<dbReference type="AlphaFoldDB" id="A0A412ZDH9"/>
<evidence type="ECO:0000313" key="3">
    <source>
        <dbReference type="Proteomes" id="UP000284543"/>
    </source>
</evidence>
<gene>
    <name evidence="2" type="ORF">DWW02_00640</name>
</gene>
<dbReference type="Gene3D" id="3.40.50.1980">
    <property type="entry name" value="Nitrogenase molybdenum iron protein domain"/>
    <property type="match status" value="2"/>
</dbReference>
<accession>A0A412ZDH9</accession>
<dbReference type="SUPFAM" id="SSF53807">
    <property type="entry name" value="Helical backbone' metal receptor"/>
    <property type="match status" value="1"/>
</dbReference>
<sequence length="411" mass="44488">MGVLLLKRTNRILPVYAADISGICSALYELGGMTVMHDASGCNSTYTTHDEPRWYSMDSMVYISALSELEAVMGDDEKLVRDIVDAALNLCPAFICIGGTPIPMMMGTDFKGIARMIENKTGIPTFGIATNGMHSYVRGAGEALRWIVKRFCPPGIKADRPAALKVNILGVTPLDFSLTGNTARLKDFLRSHGMETVGCWAMESGLDELRLAGLADVNLVVSAVGLPAAAELKKMYGTPWVVGTPVGRRTSGRLAECIRQAARTGENQSLFDGAGYVPSWDADACIRPDLGLAGLPEDLSGRKVLIIGEQVIAGSLRCCLWEEWGADQVTVLCPTEGEKALALEGDIIDWDEDEVIRAIAESTVVVADPLYRQVCPAHRNIVFVDFPHEACSGRMYHSIMRPFVCAPDDSV</sequence>
<dbReference type="Pfam" id="PF00148">
    <property type="entry name" value="Oxidored_nitro"/>
    <property type="match status" value="1"/>
</dbReference>
<dbReference type="InterPro" id="IPR000510">
    <property type="entry name" value="Nase/OxRdtase_comp1"/>
</dbReference>
<comment type="caution">
    <text evidence="2">The sequence shown here is derived from an EMBL/GenBank/DDBJ whole genome shotgun (WGS) entry which is preliminary data.</text>
</comment>
<evidence type="ECO:0000313" key="2">
    <source>
        <dbReference type="EMBL" id="RGV78280.1"/>
    </source>
</evidence>